<feature type="signal peptide" evidence="1">
    <location>
        <begin position="1"/>
        <end position="22"/>
    </location>
</feature>
<dbReference type="STRING" id="742726.HMPREF9448_00423"/>
<evidence type="ECO:0000256" key="1">
    <source>
        <dbReference type="SAM" id="SignalP"/>
    </source>
</evidence>
<gene>
    <name evidence="3" type="ORF">HMPREF9448_00423</name>
</gene>
<dbReference type="AlphaFoldDB" id="K0X778"/>
<dbReference type="PROSITE" id="PS50853">
    <property type="entry name" value="FN3"/>
    <property type="match status" value="1"/>
</dbReference>
<keyword evidence="1" id="KW-0732">Signal</keyword>
<dbReference type="Gene3D" id="2.60.40.10">
    <property type="entry name" value="Immunoglobulins"/>
    <property type="match status" value="2"/>
</dbReference>
<reference evidence="3 4" key="1">
    <citation type="submission" date="2012-08" db="EMBL/GenBank/DDBJ databases">
        <title>The Genome Sequence of Barnesiella intestinihominis YIT 11860.</title>
        <authorList>
            <consortium name="The Broad Institute Genome Sequencing Platform"/>
            <person name="Earl A."/>
            <person name="Ward D."/>
            <person name="Feldgarden M."/>
            <person name="Gevers D."/>
            <person name="Morotomi M."/>
            <person name="Walker B."/>
            <person name="Young S.K."/>
            <person name="Zeng Q."/>
            <person name="Gargeya S."/>
            <person name="Fitzgerald M."/>
            <person name="Haas B."/>
            <person name="Abouelleil A."/>
            <person name="Alvarado L."/>
            <person name="Arachchi H.M."/>
            <person name="Berlin A.M."/>
            <person name="Chapman S.B."/>
            <person name="Goldberg J."/>
            <person name="Griggs A."/>
            <person name="Gujja S."/>
            <person name="Hansen M."/>
            <person name="Howarth C."/>
            <person name="Imamovic A."/>
            <person name="Larimer J."/>
            <person name="McCowen C."/>
            <person name="Montmayeur A."/>
            <person name="Murphy C."/>
            <person name="Neiman D."/>
            <person name="Pearson M."/>
            <person name="Priest M."/>
            <person name="Roberts A."/>
            <person name="Saif S."/>
            <person name="Shea T."/>
            <person name="Sisk P."/>
            <person name="Sykes S."/>
            <person name="Wortman J."/>
            <person name="Nusbaum C."/>
            <person name="Birren B."/>
        </authorList>
    </citation>
    <scope>NUCLEOTIDE SEQUENCE [LARGE SCALE GENOMIC DNA]</scope>
    <source>
        <strain evidence="3 4">YIT 11860</strain>
    </source>
</reference>
<dbReference type="NCBIfam" id="NF038128">
    <property type="entry name" value="choice_anch_J"/>
    <property type="match status" value="1"/>
</dbReference>
<dbReference type="InterPro" id="IPR026444">
    <property type="entry name" value="Secre_tail"/>
</dbReference>
<evidence type="ECO:0000313" key="4">
    <source>
        <dbReference type="Proteomes" id="UP000006044"/>
    </source>
</evidence>
<dbReference type="GeneID" id="77847772"/>
<evidence type="ECO:0000259" key="2">
    <source>
        <dbReference type="PROSITE" id="PS50853"/>
    </source>
</evidence>
<dbReference type="Proteomes" id="UP000006044">
    <property type="component" value="Unassembled WGS sequence"/>
</dbReference>
<dbReference type="SUPFAM" id="SSF49265">
    <property type="entry name" value="Fibronectin type III"/>
    <property type="match status" value="1"/>
</dbReference>
<protein>
    <submittedName>
        <fullName evidence="3">Por secretion system C-terminal sorting domain-containing protein</fullName>
    </submittedName>
</protein>
<dbReference type="Gene3D" id="2.60.120.200">
    <property type="match status" value="1"/>
</dbReference>
<feature type="chain" id="PRO_5003844465" evidence="1">
    <location>
        <begin position="23"/>
        <end position="863"/>
    </location>
</feature>
<dbReference type="PATRIC" id="fig|742726.3.peg.438"/>
<dbReference type="CDD" id="cd00063">
    <property type="entry name" value="FN3"/>
    <property type="match status" value="1"/>
</dbReference>
<dbReference type="HOGENOM" id="CLU_354767_0_0_10"/>
<sequence>METMKSMFFACALLLGSAETFSAENLVLSEDFESQTFPPSGWVVKGTELSEDLESGYAHWSLNWNEVTGCSIAGSGCAEVMSDFKEGQAGISKEEWLITPAVQVADNASLSFTFWCNASSFMTNKYGSFLVKVSTDDGDTWSDLWNAASQEDIENSGLTWPWNKDAMGIENNWQKLTPNVSLEAYVGKTVKIAFYFRSILVNNYTQATLAVDNVKVGNQEIENLPVIEGSTSYEFSNSYIDYLAQSEPMTIRNVGYGTLTITSIEGIEGTDFSTTLDPASVSLKRGEELSYRVNYTPTITGAKSTVMKINTNGGTLSVDLSGTKVMLEEGYTLESFEGDIFPPAGWSRNEGWKTMEGMATSGVKSVTVGGMMTCDIVSPRLDLSAGNGKVKFDYIETTGEEYIDDSFLPSTYFILYYKKNTDTDWTELWCSLDDSKYNEWVQKEIEIKDANGNFVVDDNVYLRWTYEFEMGDGGLDNMVVTDIYFDNVVLPKLYGEGELPLAITTPNPVNGVSNVDYSRLTLSWEPALFADGYELSVGTDKSNPTSLLENEKLEGNTSVSYTIPELEPATTYYWKVVPYNAVGKNENASVWSFTTMEDQSVRDFPYTMGFEGNNGEIPPMGWKNDHEGKGIQMWKSNEIEPFAGKYSASVWHNNAGEVSVLTSPVFAIPETGDIVASFAWGGALCNRLEKGYENEAITEGPISEVNDADGTLYFEIRAVDAADWTPLAYTQDRTKWRHKYVSLADYAGKSVNMRWRFVATENAGVSSGGASLDEIFVGDIKDMPTLAVSEIKKENLTVYPNPTSDYVYWAGGKADVKVYDLAGNCIKDLTEVESVSLEGLASGMYIVSVSCGDSVSTARVMKR</sequence>
<dbReference type="RefSeq" id="WP_008860920.1">
    <property type="nucleotide sequence ID" value="NZ_JH815203.1"/>
</dbReference>
<dbReference type="InterPro" id="IPR013783">
    <property type="entry name" value="Ig-like_fold"/>
</dbReference>
<accession>K0X778</accession>
<dbReference type="OrthoDB" id="9815657at2"/>
<name>K0X778_9BACT</name>
<dbReference type="InterPro" id="IPR036116">
    <property type="entry name" value="FN3_sf"/>
</dbReference>
<feature type="domain" description="Fibronectin type-III" evidence="2">
    <location>
        <begin position="505"/>
        <end position="598"/>
    </location>
</feature>
<dbReference type="NCBIfam" id="TIGR04183">
    <property type="entry name" value="Por_Secre_tail"/>
    <property type="match status" value="1"/>
</dbReference>
<keyword evidence="4" id="KW-1185">Reference proteome</keyword>
<dbReference type="InterPro" id="IPR003961">
    <property type="entry name" value="FN3_dom"/>
</dbReference>
<dbReference type="SMART" id="SM00060">
    <property type="entry name" value="FN3"/>
    <property type="match status" value="1"/>
</dbReference>
<dbReference type="Gene3D" id="2.60.120.260">
    <property type="entry name" value="Galactose-binding domain-like"/>
    <property type="match status" value="1"/>
</dbReference>
<dbReference type="Pfam" id="PF18962">
    <property type="entry name" value="Por_Secre_tail"/>
    <property type="match status" value="1"/>
</dbReference>
<dbReference type="Pfam" id="PF00041">
    <property type="entry name" value="fn3"/>
    <property type="match status" value="1"/>
</dbReference>
<dbReference type="EMBL" id="ADLE01000001">
    <property type="protein sequence ID" value="EJZ66246.1"/>
    <property type="molecule type" value="Genomic_DNA"/>
</dbReference>
<dbReference type="eggNOG" id="COG5276">
    <property type="taxonomic scope" value="Bacteria"/>
</dbReference>
<proteinExistence type="predicted"/>
<evidence type="ECO:0000313" key="3">
    <source>
        <dbReference type="EMBL" id="EJZ66246.1"/>
    </source>
</evidence>
<comment type="caution">
    <text evidence="3">The sequence shown here is derived from an EMBL/GenBank/DDBJ whole genome shotgun (WGS) entry which is preliminary data.</text>
</comment>
<organism evidence="3 4">
    <name type="scientific">Barnesiella intestinihominis YIT 11860</name>
    <dbReference type="NCBI Taxonomy" id="742726"/>
    <lineage>
        <taxon>Bacteria</taxon>
        <taxon>Pseudomonadati</taxon>
        <taxon>Bacteroidota</taxon>
        <taxon>Bacteroidia</taxon>
        <taxon>Bacteroidales</taxon>
        <taxon>Barnesiellaceae</taxon>
        <taxon>Barnesiella</taxon>
    </lineage>
</organism>